<dbReference type="Proteomes" id="UP000194218">
    <property type="component" value="Chromosome"/>
</dbReference>
<feature type="signal peptide" evidence="2">
    <location>
        <begin position="1"/>
        <end position="25"/>
    </location>
</feature>
<protein>
    <submittedName>
        <fullName evidence="3">Uncharacterized protein</fullName>
    </submittedName>
</protein>
<dbReference type="PANTHER" id="PTHR30383:SF5">
    <property type="entry name" value="SGNH HYDROLASE-TYPE ESTERASE DOMAIN-CONTAINING PROTEIN"/>
    <property type="match status" value="1"/>
</dbReference>
<evidence type="ECO:0000256" key="1">
    <source>
        <dbReference type="SAM" id="MobiDB-lite"/>
    </source>
</evidence>
<dbReference type="Gene3D" id="3.40.50.1110">
    <property type="entry name" value="SGNH hydrolase"/>
    <property type="match status" value="1"/>
</dbReference>
<dbReference type="OrthoDB" id="5561551at2"/>
<gene>
    <name evidence="3" type="ORF">CAG99_21005</name>
</gene>
<feature type="region of interest" description="Disordered" evidence="1">
    <location>
        <begin position="23"/>
        <end position="53"/>
    </location>
</feature>
<dbReference type="SUPFAM" id="SSF52266">
    <property type="entry name" value="SGNH hydrolase"/>
    <property type="match status" value="1"/>
</dbReference>
<evidence type="ECO:0000313" key="3">
    <source>
        <dbReference type="EMBL" id="ARQ70986.1"/>
    </source>
</evidence>
<reference evidence="3 4" key="1">
    <citation type="submission" date="2017-05" db="EMBL/GenBank/DDBJ databases">
        <title>Complete genome sequence of Streptomyces sp. SCSIO 03032 revealed the diverse biosynthetic pathways for its bioactive secondary metabolites.</title>
        <authorList>
            <person name="Ma L."/>
            <person name="Zhu Y."/>
            <person name="Zhang W."/>
            <person name="Zhang G."/>
            <person name="Tian X."/>
            <person name="Zhang S."/>
            <person name="Zhang C."/>
        </authorList>
    </citation>
    <scope>NUCLEOTIDE SEQUENCE [LARGE SCALE GENOMIC DNA]</scope>
    <source>
        <strain evidence="3 4">SCSIO 03032</strain>
    </source>
</reference>
<accession>A0A1W7D1T2</accession>
<dbReference type="PANTHER" id="PTHR30383">
    <property type="entry name" value="THIOESTERASE 1/PROTEASE 1/LYSOPHOSPHOLIPASE L1"/>
    <property type="match status" value="1"/>
</dbReference>
<feature type="chain" id="PRO_5012823050" evidence="2">
    <location>
        <begin position="26"/>
        <end position="295"/>
    </location>
</feature>
<dbReference type="PROSITE" id="PS51257">
    <property type="entry name" value="PROKAR_LIPOPROTEIN"/>
    <property type="match status" value="1"/>
</dbReference>
<evidence type="ECO:0000313" key="4">
    <source>
        <dbReference type="Proteomes" id="UP000194218"/>
    </source>
</evidence>
<dbReference type="KEGG" id="smao:CAG99_21005"/>
<sequence>MPPRRRPIALSALAALVLTACTAQGTDDDPGGRDREAGGRSAPAGPEWDTGPESVAAIGDSITRAFDACAPLADCPEASWATGTDTGVTSLARQLIGNDPDLAQRTWNLAESGARAADLPEQARRAAAHEPGLLTVLIGGNDACAPDTAAMTPVADFRAHITETVDIVRTQSPDTQVYVASVPDLMRLWSRGSESLLARSVWRMADICPSILADAQDMSAAAQERRASVQARVREYNEVLAEVCAADALCRYDGGAVFDYDFTAGHLSDWDWFHPSREGQSVLATLAYEQVTAEG</sequence>
<keyword evidence="2" id="KW-0732">Signal</keyword>
<dbReference type="InterPro" id="IPR001087">
    <property type="entry name" value="GDSL"/>
</dbReference>
<proteinExistence type="predicted"/>
<keyword evidence="4" id="KW-1185">Reference proteome</keyword>
<dbReference type="InterPro" id="IPR036514">
    <property type="entry name" value="SGNH_hydro_sf"/>
</dbReference>
<dbReference type="EMBL" id="CP021121">
    <property type="protein sequence ID" value="ARQ70986.1"/>
    <property type="molecule type" value="Genomic_DNA"/>
</dbReference>
<dbReference type="AlphaFoldDB" id="A0A1W7D1T2"/>
<dbReference type="RefSeq" id="WP_086160823.1">
    <property type="nucleotide sequence ID" value="NZ_CP021121.1"/>
</dbReference>
<dbReference type="InterPro" id="IPR051532">
    <property type="entry name" value="Ester_Hydrolysis_Enzymes"/>
</dbReference>
<name>A0A1W7D1T2_9ACTN</name>
<dbReference type="GO" id="GO:0004622">
    <property type="term" value="F:phosphatidylcholine lysophospholipase activity"/>
    <property type="evidence" value="ECO:0007669"/>
    <property type="project" value="TreeGrafter"/>
</dbReference>
<organism evidence="3 4">
    <name type="scientific">Streptomyces marincola</name>
    <dbReference type="NCBI Taxonomy" id="2878388"/>
    <lineage>
        <taxon>Bacteria</taxon>
        <taxon>Bacillati</taxon>
        <taxon>Actinomycetota</taxon>
        <taxon>Actinomycetes</taxon>
        <taxon>Kitasatosporales</taxon>
        <taxon>Streptomycetaceae</taxon>
        <taxon>Streptomyces</taxon>
    </lineage>
</organism>
<dbReference type="Pfam" id="PF00657">
    <property type="entry name" value="Lipase_GDSL"/>
    <property type="match status" value="1"/>
</dbReference>
<evidence type="ECO:0000256" key="2">
    <source>
        <dbReference type="SAM" id="SignalP"/>
    </source>
</evidence>